<dbReference type="AlphaFoldDB" id="A0A7W6CKF6"/>
<dbReference type="RefSeq" id="WP_183625670.1">
    <property type="nucleotide sequence ID" value="NZ_JACIDX010000008.1"/>
</dbReference>
<evidence type="ECO:0000313" key="1">
    <source>
        <dbReference type="EMBL" id="MBB3955385.1"/>
    </source>
</evidence>
<proteinExistence type="predicted"/>
<comment type="caution">
    <text evidence="1">The sequence shown here is derived from an EMBL/GenBank/DDBJ whole genome shotgun (WGS) entry which is preliminary data.</text>
</comment>
<organism evidence="1 2">
    <name type="scientific">Novosphingobium sediminicola</name>
    <dbReference type="NCBI Taxonomy" id="563162"/>
    <lineage>
        <taxon>Bacteria</taxon>
        <taxon>Pseudomonadati</taxon>
        <taxon>Pseudomonadota</taxon>
        <taxon>Alphaproteobacteria</taxon>
        <taxon>Sphingomonadales</taxon>
        <taxon>Sphingomonadaceae</taxon>
        <taxon>Novosphingobium</taxon>
    </lineage>
</organism>
<sequence length="89" mass="10060">MELDMLLTHYFNTADLADVDPDTLAMGCEQLALDFGIEQEGGRKFALWVLLDAMGMAPPPAEAFKDHPQLVEPAYDWQRATYRAERDQS</sequence>
<dbReference type="EMBL" id="JACIDX010000008">
    <property type="protein sequence ID" value="MBB3955385.1"/>
    <property type="molecule type" value="Genomic_DNA"/>
</dbReference>
<accession>A0A7W6CKF6</accession>
<name>A0A7W6CKF6_9SPHN</name>
<evidence type="ECO:0000313" key="2">
    <source>
        <dbReference type="Proteomes" id="UP000548867"/>
    </source>
</evidence>
<reference evidence="1 2" key="1">
    <citation type="submission" date="2020-08" db="EMBL/GenBank/DDBJ databases">
        <title>Genomic Encyclopedia of Type Strains, Phase IV (KMG-IV): sequencing the most valuable type-strain genomes for metagenomic binning, comparative biology and taxonomic classification.</title>
        <authorList>
            <person name="Goeker M."/>
        </authorList>
    </citation>
    <scope>NUCLEOTIDE SEQUENCE [LARGE SCALE GENOMIC DNA]</scope>
    <source>
        <strain evidence="1 2">DSM 27057</strain>
    </source>
</reference>
<keyword evidence="2" id="KW-1185">Reference proteome</keyword>
<gene>
    <name evidence="1" type="ORF">GGR38_002339</name>
</gene>
<protein>
    <submittedName>
        <fullName evidence="1">Uncharacterized protein</fullName>
    </submittedName>
</protein>
<dbReference type="Proteomes" id="UP000548867">
    <property type="component" value="Unassembled WGS sequence"/>
</dbReference>